<evidence type="ECO:0000256" key="4">
    <source>
        <dbReference type="RuleBase" id="RU362118"/>
    </source>
</evidence>
<dbReference type="AlphaFoldDB" id="A0A140DW93"/>
<evidence type="ECO:0000256" key="2">
    <source>
        <dbReference type="ARBA" id="ARBA00022679"/>
    </source>
</evidence>
<dbReference type="Proteomes" id="UP000069771">
    <property type="component" value="Chromosome"/>
</dbReference>
<dbReference type="PATRIC" id="fig|1702221.3.peg.1742"/>
<gene>
    <name evidence="6" type="ORF">AALO17_17860</name>
</gene>
<dbReference type="GO" id="GO:0019346">
    <property type="term" value="P:transsulfuration"/>
    <property type="evidence" value="ECO:0007669"/>
    <property type="project" value="InterPro"/>
</dbReference>
<feature type="domain" description="YhfS-like C-terminal" evidence="5">
    <location>
        <begin position="264"/>
        <end position="354"/>
    </location>
</feature>
<protein>
    <recommendedName>
        <fullName evidence="5">YhfS-like C-terminal domain-containing protein</fullName>
    </recommendedName>
</protein>
<organism evidence="6 7">
    <name type="scientific">Faecalibaculum rodentium</name>
    <dbReference type="NCBI Taxonomy" id="1702221"/>
    <lineage>
        <taxon>Bacteria</taxon>
        <taxon>Bacillati</taxon>
        <taxon>Bacillota</taxon>
        <taxon>Erysipelotrichia</taxon>
        <taxon>Erysipelotrichales</taxon>
        <taxon>Erysipelotrichaceae</taxon>
        <taxon>Faecalibaculum</taxon>
    </lineage>
</organism>
<dbReference type="InterPro" id="IPR006235">
    <property type="entry name" value="OAc-hSer/O-AcSer_sulfhydrylase"/>
</dbReference>
<dbReference type="RefSeq" id="WP_067557952.1">
    <property type="nucleotide sequence ID" value="NZ_CAMTBT010000003.1"/>
</dbReference>
<evidence type="ECO:0000256" key="1">
    <source>
        <dbReference type="ARBA" id="ARBA00001933"/>
    </source>
</evidence>
<dbReference type="Gene3D" id="3.40.640.10">
    <property type="entry name" value="Type I PLP-dependent aspartate aminotransferase-like (Major domain)"/>
    <property type="match status" value="1"/>
</dbReference>
<dbReference type="EMBL" id="CP011391">
    <property type="protein sequence ID" value="AMK54920.1"/>
    <property type="molecule type" value="Genomic_DNA"/>
</dbReference>
<dbReference type="Pfam" id="PF22475">
    <property type="entry name" value="YhfS-like_C"/>
    <property type="match status" value="1"/>
</dbReference>
<dbReference type="GO" id="GO:0005737">
    <property type="term" value="C:cytoplasm"/>
    <property type="evidence" value="ECO:0007669"/>
    <property type="project" value="TreeGrafter"/>
</dbReference>
<reference evidence="6 7" key="1">
    <citation type="journal article" date="2016" name="Gut Pathog.">
        <title>Whole genome sequencing of "Faecalibaculum rodentium" ALO17, isolated from C57BL/6J laboratory mouse feces.</title>
        <authorList>
            <person name="Lim S."/>
            <person name="Chang D.H."/>
            <person name="Ahn S."/>
            <person name="Kim B.C."/>
        </authorList>
    </citation>
    <scope>NUCLEOTIDE SEQUENCE [LARGE SCALE GENOMIC DNA]</scope>
    <source>
        <strain evidence="6 7">Alo17</strain>
    </source>
</reference>
<name>A0A140DW93_9FIRM</name>
<evidence type="ECO:0000256" key="3">
    <source>
        <dbReference type="ARBA" id="ARBA00022898"/>
    </source>
</evidence>
<accession>A0A140DW93</accession>
<dbReference type="OrthoDB" id="9787096at2"/>
<dbReference type="GO" id="GO:0003961">
    <property type="term" value="F:O-acetylhomoserine aminocarboxypropyltransferase activity"/>
    <property type="evidence" value="ECO:0007669"/>
    <property type="project" value="TreeGrafter"/>
</dbReference>
<dbReference type="SUPFAM" id="SSF53383">
    <property type="entry name" value="PLP-dependent transferases"/>
    <property type="match status" value="1"/>
</dbReference>
<keyword evidence="3 4" id="KW-0663">Pyridoxal phosphate</keyword>
<dbReference type="GO" id="GO:0006535">
    <property type="term" value="P:cysteine biosynthetic process from serine"/>
    <property type="evidence" value="ECO:0007669"/>
    <property type="project" value="TreeGrafter"/>
</dbReference>
<dbReference type="GO" id="GO:0030170">
    <property type="term" value="F:pyridoxal phosphate binding"/>
    <property type="evidence" value="ECO:0007669"/>
    <property type="project" value="InterPro"/>
</dbReference>
<dbReference type="Pfam" id="PF01053">
    <property type="entry name" value="Cys_Met_Meta_PP"/>
    <property type="match status" value="1"/>
</dbReference>
<dbReference type="InterPro" id="IPR015424">
    <property type="entry name" value="PyrdxlP-dep_Trfase"/>
</dbReference>
<dbReference type="GeneID" id="78478436"/>
<dbReference type="KEGG" id="fro:AALO17_17860"/>
<keyword evidence="7" id="KW-1185">Reference proteome</keyword>
<keyword evidence="2" id="KW-0808">Transferase</keyword>
<comment type="cofactor">
    <cofactor evidence="1 4">
        <name>pyridoxal 5'-phosphate</name>
        <dbReference type="ChEBI" id="CHEBI:597326"/>
    </cofactor>
</comment>
<dbReference type="Gene3D" id="3.90.1150.130">
    <property type="match status" value="1"/>
</dbReference>
<dbReference type="PANTHER" id="PTHR43797:SF2">
    <property type="entry name" value="HOMOCYSTEINE_CYSTEINE SYNTHASE"/>
    <property type="match status" value="1"/>
</dbReference>
<dbReference type="GO" id="GO:0071269">
    <property type="term" value="P:L-homocysteine biosynthetic process"/>
    <property type="evidence" value="ECO:0007669"/>
    <property type="project" value="TreeGrafter"/>
</dbReference>
<dbReference type="InterPro" id="IPR054718">
    <property type="entry name" value="YhfS-like_C"/>
</dbReference>
<dbReference type="InterPro" id="IPR000277">
    <property type="entry name" value="Cys/Met-Metab_PyrdxlP-dep_enz"/>
</dbReference>
<evidence type="ECO:0000313" key="7">
    <source>
        <dbReference type="Proteomes" id="UP000069771"/>
    </source>
</evidence>
<dbReference type="STRING" id="1702221.AALO17_17860"/>
<dbReference type="InterPro" id="IPR015421">
    <property type="entry name" value="PyrdxlP-dep_Trfase_major"/>
</dbReference>
<dbReference type="GO" id="GO:0004124">
    <property type="term" value="F:cysteine synthase activity"/>
    <property type="evidence" value="ECO:0007669"/>
    <property type="project" value="TreeGrafter"/>
</dbReference>
<dbReference type="PANTHER" id="PTHR43797">
    <property type="entry name" value="HOMOCYSTEINE/CYSTEINE SYNTHASE"/>
    <property type="match status" value="1"/>
</dbReference>
<proteinExistence type="inferred from homology"/>
<evidence type="ECO:0000313" key="6">
    <source>
        <dbReference type="EMBL" id="AMK54920.1"/>
    </source>
</evidence>
<sequence length="363" mass="39973">MKTYPLESIDLETAKNFQFRMTDAITKAFTGKESLTRGDLGVVPGLNKPVSTWKAEQAIAEFFDAEAAMLVRGSGTGAIRYALFSVLKPGQTLLVHKAPVYSTTETSIRMLGLKTVEADFNEPDDIRRVMKAHPEIRAALVQYTRQVPEDRYDMAQVVKTIKECVDIPVVTDDNYAVMKVRNIGTQCGADLSCFSTFKLQGPEGIGCIVGKKNFIDALVKEHYSGGSQTQGWEAMEVLRGLVNAPVALAVQAQVTDTLADRIRQLPGIRDAFVANAQSKVLIAEFEKPVARQVLQEAEKLGALPNPVGAESKYELAPMFYRVSGTFRKEDPGREERMIRINPNRSGPQTILRILEQAMAVCSG</sequence>
<comment type="similarity">
    <text evidence="4">Belongs to the trans-sulfuration enzymes family.</text>
</comment>
<evidence type="ECO:0000259" key="5">
    <source>
        <dbReference type="Pfam" id="PF22475"/>
    </source>
</evidence>